<dbReference type="EMBL" id="CAQQ02055123">
    <property type="status" value="NOT_ANNOTATED_CDS"/>
    <property type="molecule type" value="Genomic_DNA"/>
</dbReference>
<proteinExistence type="predicted"/>
<protein>
    <submittedName>
        <fullName evidence="1">Uncharacterized protein</fullName>
    </submittedName>
</protein>
<dbReference type="Proteomes" id="UP000015102">
    <property type="component" value="Unassembled WGS sequence"/>
</dbReference>
<name>T1GF12_MEGSC</name>
<accession>T1GF12</accession>
<keyword evidence="2" id="KW-1185">Reference proteome</keyword>
<dbReference type="EnsemblMetazoa" id="MESCA001940-RA">
    <property type="protein sequence ID" value="MESCA001940-PA"/>
    <property type="gene ID" value="MESCA001940"/>
</dbReference>
<dbReference type="AlphaFoldDB" id="T1GF12"/>
<sequence>MFFLFGYLPVDQFLKIGGKGCCEIGEASNSKRSLFLHKETIYYTMDKKHKSTPQNTDFSDIQLIPQ</sequence>
<organism evidence="1 2">
    <name type="scientific">Megaselia scalaris</name>
    <name type="common">Humpbacked fly</name>
    <name type="synonym">Phora scalaris</name>
    <dbReference type="NCBI Taxonomy" id="36166"/>
    <lineage>
        <taxon>Eukaryota</taxon>
        <taxon>Metazoa</taxon>
        <taxon>Ecdysozoa</taxon>
        <taxon>Arthropoda</taxon>
        <taxon>Hexapoda</taxon>
        <taxon>Insecta</taxon>
        <taxon>Pterygota</taxon>
        <taxon>Neoptera</taxon>
        <taxon>Endopterygota</taxon>
        <taxon>Diptera</taxon>
        <taxon>Brachycera</taxon>
        <taxon>Muscomorpha</taxon>
        <taxon>Platypezoidea</taxon>
        <taxon>Phoridae</taxon>
        <taxon>Megaseliini</taxon>
        <taxon>Megaselia</taxon>
    </lineage>
</organism>
<evidence type="ECO:0000313" key="1">
    <source>
        <dbReference type="EnsemblMetazoa" id="MESCA001940-PA"/>
    </source>
</evidence>
<reference evidence="1" key="2">
    <citation type="submission" date="2015-06" db="UniProtKB">
        <authorList>
            <consortium name="EnsemblMetazoa"/>
        </authorList>
    </citation>
    <scope>IDENTIFICATION</scope>
</reference>
<dbReference type="EMBL" id="CAQQ02055124">
    <property type="status" value="NOT_ANNOTATED_CDS"/>
    <property type="molecule type" value="Genomic_DNA"/>
</dbReference>
<dbReference type="HOGENOM" id="CLU_2834055_0_0_1"/>
<evidence type="ECO:0000313" key="2">
    <source>
        <dbReference type="Proteomes" id="UP000015102"/>
    </source>
</evidence>
<reference evidence="2" key="1">
    <citation type="submission" date="2013-02" db="EMBL/GenBank/DDBJ databases">
        <authorList>
            <person name="Hughes D."/>
        </authorList>
    </citation>
    <scope>NUCLEOTIDE SEQUENCE</scope>
    <source>
        <strain>Durham</strain>
        <strain evidence="2">NC isolate 2 -- Noor lab</strain>
    </source>
</reference>